<dbReference type="Gene3D" id="3.40.50.300">
    <property type="entry name" value="P-loop containing nucleotide triphosphate hydrolases"/>
    <property type="match status" value="1"/>
</dbReference>
<dbReference type="KEGG" id="fpla:A4U99_06645"/>
<dbReference type="Pfam" id="PF07683">
    <property type="entry name" value="CobW_C"/>
    <property type="match status" value="1"/>
</dbReference>
<evidence type="ECO:0000313" key="4">
    <source>
        <dbReference type="EMBL" id="QQR06458.1"/>
    </source>
</evidence>
<dbReference type="PANTHER" id="PTHR13748:SF62">
    <property type="entry name" value="COBW DOMAIN-CONTAINING PROTEIN"/>
    <property type="match status" value="1"/>
</dbReference>
<dbReference type="EMBL" id="WKPO01000030">
    <property type="protein sequence ID" value="MSB50346.1"/>
    <property type="molecule type" value="Genomic_DNA"/>
</dbReference>
<dbReference type="SUPFAM" id="SSF90002">
    <property type="entry name" value="Hypothetical protein YjiA, C-terminal domain"/>
    <property type="match status" value="1"/>
</dbReference>
<dbReference type="Proteomes" id="UP001211006">
    <property type="component" value="Unassembled WGS sequence"/>
</dbReference>
<organism evidence="3 5">
    <name type="scientific">Flavonifractor plautii</name>
    <name type="common">Fusobacterium plautii</name>
    <dbReference type="NCBI Taxonomy" id="292800"/>
    <lineage>
        <taxon>Bacteria</taxon>
        <taxon>Bacillati</taxon>
        <taxon>Bacillota</taxon>
        <taxon>Clostridia</taxon>
        <taxon>Eubacteriales</taxon>
        <taxon>Oscillospiraceae</taxon>
        <taxon>Flavonifractor</taxon>
    </lineage>
</organism>
<dbReference type="SUPFAM" id="SSF52540">
    <property type="entry name" value="P-loop containing nucleoside triphosphate hydrolases"/>
    <property type="match status" value="1"/>
</dbReference>
<dbReference type="InterPro" id="IPR003495">
    <property type="entry name" value="CobW/HypB/UreG_nucleotide-bd"/>
</dbReference>
<dbReference type="EMBL" id="JAQLWO010000008">
    <property type="protein sequence ID" value="MDB7906145.1"/>
    <property type="molecule type" value="Genomic_DNA"/>
</dbReference>
<dbReference type="AlphaFoldDB" id="A0A1C7FLR1"/>
<reference evidence="4 6" key="2">
    <citation type="submission" date="2020-11" db="EMBL/GenBank/DDBJ databases">
        <title>Closed and high quality bacterial genomes of the OMM12 community.</title>
        <authorList>
            <person name="Marbouty M."/>
            <person name="Lamy-Besnier Q."/>
            <person name="Debarbieux L."/>
            <person name="Koszul R."/>
        </authorList>
    </citation>
    <scope>NUCLEOTIDE SEQUENCE [LARGE SCALE GENOMIC DNA]</scope>
    <source>
        <strain evidence="4 6">YL31</strain>
    </source>
</reference>
<gene>
    <name evidence="3" type="ORF">GKE90_16885</name>
    <name evidence="4" type="ORF">I5Q84_02850</name>
    <name evidence="2" type="ORF">PND83_09185</name>
</gene>
<proteinExistence type="predicted"/>
<dbReference type="OrthoDB" id="9808822at2"/>
<dbReference type="CDD" id="cd03112">
    <property type="entry name" value="CobW-like"/>
    <property type="match status" value="1"/>
</dbReference>
<evidence type="ECO:0000313" key="6">
    <source>
        <dbReference type="Proteomes" id="UP000595792"/>
    </source>
</evidence>
<reference evidence="2" key="3">
    <citation type="submission" date="2023-01" db="EMBL/GenBank/DDBJ databases">
        <title>Human gut microbiome strain richness.</title>
        <authorList>
            <person name="Chen-Liaw A."/>
        </authorList>
    </citation>
    <scope>NUCLEOTIDE SEQUENCE</scope>
    <source>
        <strain evidence="2">2225st1_A6_2225SCRN_200828</strain>
    </source>
</reference>
<accession>A0A1C7FLR1</accession>
<dbReference type="Proteomes" id="UP000595792">
    <property type="component" value="Chromosome"/>
</dbReference>
<dbReference type="RefSeq" id="WP_024724578.1">
    <property type="nucleotide sequence ID" value="NZ_BAABZG010000001.1"/>
</dbReference>
<name>A0A1C7FLR1_FLAPL</name>
<dbReference type="EMBL" id="CP065315">
    <property type="protein sequence ID" value="QQR06458.1"/>
    <property type="molecule type" value="Genomic_DNA"/>
</dbReference>
<dbReference type="SMART" id="SM00833">
    <property type="entry name" value="CobW_C"/>
    <property type="match status" value="1"/>
</dbReference>
<evidence type="ECO:0000313" key="3">
    <source>
        <dbReference type="EMBL" id="MSB50346.1"/>
    </source>
</evidence>
<evidence type="ECO:0000313" key="2">
    <source>
        <dbReference type="EMBL" id="MDB7906145.1"/>
    </source>
</evidence>
<reference evidence="3 5" key="1">
    <citation type="journal article" date="2019" name="Nat. Med.">
        <title>A library of human gut bacterial isolates paired with longitudinal multiomics data enables mechanistic microbiome research.</title>
        <authorList>
            <person name="Poyet M."/>
            <person name="Groussin M."/>
            <person name="Gibbons S.M."/>
            <person name="Avila-Pacheco J."/>
            <person name="Jiang X."/>
            <person name="Kearney S.M."/>
            <person name="Perrotta A.R."/>
            <person name="Berdy B."/>
            <person name="Zhao S."/>
            <person name="Lieberman T.D."/>
            <person name="Swanson P.K."/>
            <person name="Smith M."/>
            <person name="Roesemann S."/>
            <person name="Alexander J.E."/>
            <person name="Rich S.A."/>
            <person name="Livny J."/>
            <person name="Vlamakis H."/>
            <person name="Clish C."/>
            <person name="Bullock K."/>
            <person name="Deik A."/>
            <person name="Scott J."/>
            <person name="Pierce K.A."/>
            <person name="Xavier R.J."/>
            <person name="Alm E.J."/>
        </authorList>
    </citation>
    <scope>NUCLEOTIDE SEQUENCE [LARGE SCALE GENOMIC DNA]</scope>
    <source>
        <strain evidence="3 5">BIOML-A5</strain>
    </source>
</reference>
<feature type="domain" description="CobW C-terminal" evidence="1">
    <location>
        <begin position="238"/>
        <end position="324"/>
    </location>
</feature>
<protein>
    <submittedName>
        <fullName evidence="3">GTP-binding protein</fullName>
    </submittedName>
</protein>
<evidence type="ECO:0000259" key="1">
    <source>
        <dbReference type="SMART" id="SM00833"/>
    </source>
</evidence>
<dbReference type="InterPro" id="IPR011629">
    <property type="entry name" value="CobW-like_C"/>
</dbReference>
<dbReference type="InterPro" id="IPR051316">
    <property type="entry name" value="Zinc-reg_GTPase_activator"/>
</dbReference>
<sequence length="324" mass="35506">MMTDMYLISGFLGAGKTTLIQKLLTEAFKSKKVALIENDFGDFSVDAALLREGGYQVLALNAGCICCSLTGDFTAALASLLKTYRPDVVLIEPSGVGKLSDVERACRDRRFATSARITQKITVVDVKRCASYLENFGAFFEDQVRSAGTILLNRTELFPEAVTKAVELVEQLNPSAQVLAEPWKLLTAAEILSLPKETEPTDAQPHEEHTCSCGHHHHHHGHACCCHPHARGGADDTFDTMTLHLPQVFSPEGLGRCLRLLGSECCGQVLRAKGIVETETGFLNVQFLPGEHRFEKTNLQEHELCVIGHDLNRAQITAVFEGVC</sequence>
<dbReference type="InterPro" id="IPR027417">
    <property type="entry name" value="P-loop_NTPase"/>
</dbReference>
<dbReference type="GO" id="GO:0005737">
    <property type="term" value="C:cytoplasm"/>
    <property type="evidence" value="ECO:0007669"/>
    <property type="project" value="TreeGrafter"/>
</dbReference>
<dbReference type="Pfam" id="PF02492">
    <property type="entry name" value="cobW"/>
    <property type="match status" value="1"/>
</dbReference>
<evidence type="ECO:0000313" key="5">
    <source>
        <dbReference type="Proteomes" id="UP000429811"/>
    </source>
</evidence>
<dbReference type="Proteomes" id="UP000429811">
    <property type="component" value="Unassembled WGS sequence"/>
</dbReference>
<dbReference type="PANTHER" id="PTHR13748">
    <property type="entry name" value="COBW-RELATED"/>
    <property type="match status" value="1"/>
</dbReference>